<sequence length="70" mass="7309">MDGKTYRGVMPAQGGMKDDDVAAVLNHVLDAIAAADRKVMRFTAAEVAGIRAGGAKLTPRQVAELKAAIK</sequence>
<keyword evidence="2" id="KW-1185">Reference proteome</keyword>
<accession>A0A7W7AZ30</accession>
<evidence type="ECO:0000313" key="2">
    <source>
        <dbReference type="Proteomes" id="UP000566324"/>
    </source>
</evidence>
<dbReference type="GO" id="GO:0020037">
    <property type="term" value="F:heme binding"/>
    <property type="evidence" value="ECO:0007669"/>
    <property type="project" value="InterPro"/>
</dbReference>
<dbReference type="Gene3D" id="1.10.760.10">
    <property type="entry name" value="Cytochrome c-like domain"/>
    <property type="match status" value="1"/>
</dbReference>
<proteinExistence type="predicted"/>
<reference evidence="1 2" key="1">
    <citation type="submission" date="2020-08" db="EMBL/GenBank/DDBJ databases">
        <title>Genomic Encyclopedia of Type Strains, Phase IV (KMG-IV): sequencing the most valuable type-strain genomes for metagenomic binning, comparative biology and taxonomic classification.</title>
        <authorList>
            <person name="Goeker M."/>
        </authorList>
    </citation>
    <scope>NUCLEOTIDE SEQUENCE [LARGE SCALE GENOMIC DNA]</scope>
    <source>
        <strain evidence="1 2">DSM 17328</strain>
    </source>
</reference>
<comment type="caution">
    <text evidence="1">The sequence shown here is derived from an EMBL/GenBank/DDBJ whole genome shotgun (WGS) entry which is preliminary data.</text>
</comment>
<organism evidence="1 2">
    <name type="scientific">Sphingosinicella soli</name>
    <dbReference type="NCBI Taxonomy" id="333708"/>
    <lineage>
        <taxon>Bacteria</taxon>
        <taxon>Pseudomonadati</taxon>
        <taxon>Pseudomonadota</taxon>
        <taxon>Alphaproteobacteria</taxon>
        <taxon>Sphingomonadales</taxon>
        <taxon>Sphingosinicellaceae</taxon>
        <taxon>Sphingosinicella</taxon>
    </lineage>
</organism>
<dbReference type="Proteomes" id="UP000566324">
    <property type="component" value="Unassembled WGS sequence"/>
</dbReference>
<name>A0A7W7AZ30_9SPHN</name>
<protein>
    <submittedName>
        <fullName evidence="1">Uncharacterized protein</fullName>
    </submittedName>
</protein>
<gene>
    <name evidence="1" type="ORF">GGQ98_000592</name>
</gene>
<dbReference type="AlphaFoldDB" id="A0A7W7AZ30"/>
<dbReference type="InterPro" id="IPR036909">
    <property type="entry name" value="Cyt_c-like_dom_sf"/>
</dbReference>
<dbReference type="RefSeq" id="WP_243451656.1">
    <property type="nucleotide sequence ID" value="NZ_JACHNZ010000004.1"/>
</dbReference>
<dbReference type="GO" id="GO:0009055">
    <property type="term" value="F:electron transfer activity"/>
    <property type="evidence" value="ECO:0007669"/>
    <property type="project" value="InterPro"/>
</dbReference>
<dbReference type="EMBL" id="JACHNZ010000004">
    <property type="protein sequence ID" value="MBB4630987.1"/>
    <property type="molecule type" value="Genomic_DNA"/>
</dbReference>
<evidence type="ECO:0000313" key="1">
    <source>
        <dbReference type="EMBL" id="MBB4630987.1"/>
    </source>
</evidence>